<evidence type="ECO:0000313" key="3">
    <source>
        <dbReference type="EMBL" id="KJE93262.1"/>
    </source>
</evidence>
<dbReference type="PANTHER" id="PTHR10443">
    <property type="entry name" value="MICROSOMAL DIPEPTIDASE"/>
    <property type="match status" value="1"/>
</dbReference>
<dbReference type="EC" id="3.4.13.19" evidence="1"/>
<evidence type="ECO:0000256" key="2">
    <source>
        <dbReference type="SAM" id="MobiDB-lite"/>
    </source>
</evidence>
<comment type="cofactor">
    <cofactor evidence="1">
        <name>Zn(2+)</name>
        <dbReference type="ChEBI" id="CHEBI:29105"/>
    </cofactor>
</comment>
<sequence>MGRGEFKRRKTWRHTPKESSASRNSARLGARPLVPLFMSFDSNTNHTDAISLVAFCQQWPFAALTSLAARAQLQAARLHDLASKSNGALRVIKYREDVVELLEKRRDNQKMVGGFLGIEGAHALDGDFSNVDRLYEYGFRVIGPSHFFDNELAGSAHGVERYGLTEFGKKCIRRMEELGIFVDLAHASQAVISDVLAMATRPVVVTHGGVQGFCNTSRTLSDDQLRAIAKTGGVVGIAYFEHCTCGQTVNEIALSIKYAIDLIGAKHVALGSDYDGSVVVPFDTTQLIQLTDALLKLNISKEDIRLVMGESTIQLLRDYLPSRIPGAVRV</sequence>
<dbReference type="eggNOG" id="KOG4127">
    <property type="taxonomic scope" value="Eukaryota"/>
</dbReference>
<dbReference type="Proteomes" id="UP000008743">
    <property type="component" value="Unassembled WGS sequence"/>
</dbReference>
<dbReference type="PANTHER" id="PTHR10443:SF12">
    <property type="entry name" value="DIPEPTIDASE"/>
    <property type="match status" value="1"/>
</dbReference>
<keyword evidence="4" id="KW-1185">Reference proteome</keyword>
<evidence type="ECO:0000256" key="1">
    <source>
        <dbReference type="RuleBase" id="RU341113"/>
    </source>
</evidence>
<dbReference type="InterPro" id="IPR032466">
    <property type="entry name" value="Metal_Hydrolase"/>
</dbReference>
<dbReference type="PROSITE" id="PS51365">
    <property type="entry name" value="RENAL_DIPEPTIDASE_2"/>
    <property type="match status" value="1"/>
</dbReference>
<feature type="compositionally biased region" description="Basic residues" evidence="2">
    <location>
        <begin position="1"/>
        <end position="14"/>
    </location>
</feature>
<dbReference type="InParanoid" id="A0A0D2VR05"/>
<accession>A0A0D2VR05</accession>
<keyword evidence="1" id="KW-0378">Hydrolase</keyword>
<reference evidence="4" key="1">
    <citation type="submission" date="2011-02" db="EMBL/GenBank/DDBJ databases">
        <title>The Genome Sequence of Capsaspora owczarzaki ATCC 30864.</title>
        <authorList>
            <person name="Russ C."/>
            <person name="Cuomo C."/>
            <person name="Burger G."/>
            <person name="Gray M.W."/>
            <person name="Holland P.W.H."/>
            <person name="King N."/>
            <person name="Lang F.B.F."/>
            <person name="Roger A.J."/>
            <person name="Ruiz-Trillo I."/>
            <person name="Young S.K."/>
            <person name="Zeng Q."/>
            <person name="Gargeya S."/>
            <person name="Alvarado L."/>
            <person name="Berlin A."/>
            <person name="Chapman S.B."/>
            <person name="Chen Z."/>
            <person name="Freedman E."/>
            <person name="Gellesch M."/>
            <person name="Goldberg J."/>
            <person name="Griggs A."/>
            <person name="Gujja S."/>
            <person name="Heilman E."/>
            <person name="Heiman D."/>
            <person name="Howarth C."/>
            <person name="Mehta T."/>
            <person name="Neiman D."/>
            <person name="Pearson M."/>
            <person name="Roberts A."/>
            <person name="Saif S."/>
            <person name="Shea T."/>
            <person name="Shenoy N."/>
            <person name="Sisk P."/>
            <person name="Stolte C."/>
            <person name="Sykes S."/>
            <person name="White J."/>
            <person name="Yandava C."/>
            <person name="Haas B."/>
            <person name="Nusbaum C."/>
            <person name="Birren B."/>
        </authorList>
    </citation>
    <scope>NUCLEOTIDE SEQUENCE</scope>
    <source>
        <strain evidence="4">ATCC 30864</strain>
    </source>
</reference>
<organism evidence="3 4">
    <name type="scientific">Capsaspora owczarzaki (strain ATCC 30864)</name>
    <dbReference type="NCBI Taxonomy" id="595528"/>
    <lineage>
        <taxon>Eukaryota</taxon>
        <taxon>Filasterea</taxon>
        <taxon>Capsaspora</taxon>
    </lineage>
</organism>
<dbReference type="GO" id="GO:0006508">
    <property type="term" value="P:proteolysis"/>
    <property type="evidence" value="ECO:0007669"/>
    <property type="project" value="UniProtKB-KW"/>
</dbReference>
<keyword evidence="1" id="KW-0482">Metalloprotease</keyword>
<comment type="similarity">
    <text evidence="1">Belongs to the metallo-dependent hydrolases superfamily. Peptidase M19 family.</text>
</comment>
<proteinExistence type="inferred from homology"/>
<dbReference type="GO" id="GO:0046872">
    <property type="term" value="F:metal ion binding"/>
    <property type="evidence" value="ECO:0007669"/>
    <property type="project" value="UniProtKB-UniRule"/>
</dbReference>
<keyword evidence="1" id="KW-0479">Metal-binding</keyword>
<dbReference type="STRING" id="595528.A0A0D2VR05"/>
<keyword evidence="1" id="KW-0224">Dipeptidase</keyword>
<keyword evidence="1" id="KW-0645">Protease</keyword>
<dbReference type="PhylomeDB" id="A0A0D2VR05"/>
<dbReference type="Gene3D" id="3.20.20.140">
    <property type="entry name" value="Metal-dependent hydrolases"/>
    <property type="match status" value="1"/>
</dbReference>
<dbReference type="GO" id="GO:0070573">
    <property type="term" value="F:metallodipeptidase activity"/>
    <property type="evidence" value="ECO:0007669"/>
    <property type="project" value="InterPro"/>
</dbReference>
<dbReference type="AlphaFoldDB" id="A0A0D2VR05"/>
<dbReference type="SUPFAM" id="SSF51556">
    <property type="entry name" value="Metallo-dependent hydrolases"/>
    <property type="match status" value="1"/>
</dbReference>
<feature type="region of interest" description="Disordered" evidence="2">
    <location>
        <begin position="1"/>
        <end position="25"/>
    </location>
</feature>
<dbReference type="InterPro" id="IPR008257">
    <property type="entry name" value="Pept_M19"/>
</dbReference>
<evidence type="ECO:0000313" key="4">
    <source>
        <dbReference type="Proteomes" id="UP000008743"/>
    </source>
</evidence>
<dbReference type="Pfam" id="PF01244">
    <property type="entry name" value="Peptidase_M19"/>
    <property type="match status" value="1"/>
</dbReference>
<keyword evidence="1" id="KW-0862">Zinc</keyword>
<protein>
    <recommendedName>
        <fullName evidence="1">Dipeptidase</fullName>
        <ecNumber evidence="1">3.4.13.19</ecNumber>
    </recommendedName>
</protein>
<comment type="catalytic activity">
    <reaction evidence="1">
        <text>an L-aminoacyl-L-amino acid + H2O = 2 an L-alpha-amino acid</text>
        <dbReference type="Rhea" id="RHEA:48940"/>
        <dbReference type="ChEBI" id="CHEBI:15377"/>
        <dbReference type="ChEBI" id="CHEBI:59869"/>
        <dbReference type="ChEBI" id="CHEBI:77460"/>
        <dbReference type="EC" id="3.4.13.19"/>
    </reaction>
</comment>
<dbReference type="OrthoDB" id="445695at2759"/>
<dbReference type="EMBL" id="KE346365">
    <property type="protein sequence ID" value="KJE93262.1"/>
    <property type="molecule type" value="Genomic_DNA"/>
</dbReference>
<name>A0A0D2VR05_CAPO3</name>
<gene>
    <name evidence="3" type="ORF">CAOG_004074</name>
</gene>